<evidence type="ECO:0000313" key="1">
    <source>
        <dbReference type="EMBL" id="HIR69742.1"/>
    </source>
</evidence>
<dbReference type="Proteomes" id="UP000823912">
    <property type="component" value="Unassembled WGS sequence"/>
</dbReference>
<dbReference type="InterPro" id="IPR008979">
    <property type="entry name" value="Galactose-bd-like_sf"/>
</dbReference>
<organism evidence="1 2">
    <name type="scientific">Candidatus Pullilachnospira gallistercoris</name>
    <dbReference type="NCBI Taxonomy" id="2840911"/>
    <lineage>
        <taxon>Bacteria</taxon>
        <taxon>Bacillati</taxon>
        <taxon>Bacillota</taxon>
        <taxon>Clostridia</taxon>
        <taxon>Lachnospirales</taxon>
        <taxon>Lachnospiraceae</taxon>
        <taxon>Lachnospiraceae incertae sedis</taxon>
        <taxon>Candidatus Pullilachnospira</taxon>
    </lineage>
</organism>
<sequence length="1024" mass="114559">MDIKKNLKNPDIQYWPDVRWWLAEGFHTDETLKKEIADLHDSGFGAVEFLAMEEPGADSKLYGWGSEEWVHDSDTVIRETTKRNMGVSMTSGTNWSNANLIGITPDDRCAAQELDYVAETVKAGSQWKGELLQPKLFMPGVTKQTLIAVVAAAIAGEQDGKKVLDHNRCIVLTDSVQNDMLDWTVPTDADYELFFFYIHGTGQTASPSVDVSYTINYMDIEGVEAFKEYWDDKVLTPELQSVIDENGRGMMYMDSLELSTFAAGGQLWGFCYIDEFKARRGYDITPYLPFIVRESGMMQPVFIYHYTADDAAWFEKLENDLYQTTTDLYMDHMLKPMQEWLHRHNMTLRSEISYGLPFEISQPGKYVDGIETESLEFASQIESYRNLAGPAHIYHRTYSSETGATLLNYMKGLDFYTQIIFTQFAAGVTKTVLHGYSSIAGSEDSTYWPGHEGMWPIFSERFGSRQPAYVHYRDWTKMVARYQMILRQGRTRMDLGILRLDYNFNNMIFGGSNEEELYGKGMMRGNEGMYWKDMSLQNAGYTWDYFAPQILEEDFITFENGRLQQDGPGYQALIIYQEVMPIASAKKLLALAKAGLPIMFVNGVTETIRPGIDKTHKKAASKTPGLSESDEELAAIISEIKALDNVRETDEQNQTITLLQELGVSPIVSYRESSKNLLNITVKDEDKLYVFVYNMQYTETEAYANEVTIAASGVPYRIDCWNGEIAKLGLYKASSESITIPVKLAPGEAALYMIATEEAPELHAESTDAAGICGRDGLTLIAAASGTYQAQLSDGTAKTVEAAVPEIIDLPQWHLTVEDWNEGDKKVIIEDRGLGIVTKEVYYETKKTPIDAGTVSLVPWKDIPAVGPEVSGVGTYTASFTLPDGYGSDNGLILTMENANKNTVAVYVNSEKCGAVDFDALRVDISPYVKAGENEIKIEVSTTLNNRLLARGYYEQSPILSMQYMAGASNANMGEEEAGENFDQAQGGEEAPENLAQMMNIRGIVRDYGITGSVKLLPYTRVKL</sequence>
<dbReference type="Gene3D" id="2.60.120.260">
    <property type="entry name" value="Galactose-binding domain-like"/>
    <property type="match status" value="1"/>
</dbReference>
<dbReference type="InterPro" id="IPR053161">
    <property type="entry name" value="Ulvan_degrading_GH"/>
</dbReference>
<dbReference type="SUPFAM" id="SSF49785">
    <property type="entry name" value="Galactose-binding domain-like"/>
    <property type="match status" value="1"/>
</dbReference>
<reference evidence="1" key="1">
    <citation type="submission" date="2020-10" db="EMBL/GenBank/DDBJ databases">
        <authorList>
            <person name="Gilroy R."/>
        </authorList>
    </citation>
    <scope>NUCLEOTIDE SEQUENCE</scope>
    <source>
        <strain evidence="1">ChiSjej5B23-6657</strain>
    </source>
</reference>
<dbReference type="EMBL" id="DVHM01000007">
    <property type="protein sequence ID" value="HIR69742.1"/>
    <property type="molecule type" value="Genomic_DNA"/>
</dbReference>
<evidence type="ECO:0000313" key="2">
    <source>
        <dbReference type="Proteomes" id="UP000823912"/>
    </source>
</evidence>
<gene>
    <name evidence="1" type="ORF">IAA55_00490</name>
</gene>
<dbReference type="PANTHER" id="PTHR36848">
    <property type="entry name" value="DNA-BINDING PROTEIN (PUTATIVE SECRETED PROTEIN)-RELATED"/>
    <property type="match status" value="1"/>
</dbReference>
<proteinExistence type="predicted"/>
<comment type="caution">
    <text evidence="1">The sequence shown here is derived from an EMBL/GenBank/DDBJ whole genome shotgun (WGS) entry which is preliminary data.</text>
</comment>
<reference evidence="1" key="2">
    <citation type="journal article" date="2021" name="PeerJ">
        <title>Extensive microbial diversity within the chicken gut microbiome revealed by metagenomics and culture.</title>
        <authorList>
            <person name="Gilroy R."/>
            <person name="Ravi A."/>
            <person name="Getino M."/>
            <person name="Pursley I."/>
            <person name="Horton D.L."/>
            <person name="Alikhan N.F."/>
            <person name="Baker D."/>
            <person name="Gharbi K."/>
            <person name="Hall N."/>
            <person name="Watson M."/>
            <person name="Adriaenssens E.M."/>
            <person name="Foster-Nyarko E."/>
            <person name="Jarju S."/>
            <person name="Secka A."/>
            <person name="Antonio M."/>
            <person name="Oren A."/>
            <person name="Chaudhuri R.R."/>
            <person name="La Ragione R."/>
            <person name="Hildebrand F."/>
            <person name="Pallen M.J."/>
        </authorList>
    </citation>
    <scope>NUCLEOTIDE SEQUENCE</scope>
    <source>
        <strain evidence="1">ChiSjej5B23-6657</strain>
    </source>
</reference>
<dbReference type="Pfam" id="PF17132">
    <property type="entry name" value="Glyco_hydro_106"/>
    <property type="match status" value="1"/>
</dbReference>
<protein>
    <submittedName>
        <fullName evidence="1">Uncharacterized protein</fullName>
    </submittedName>
</protein>
<accession>A0A9D1E7F0</accession>
<name>A0A9D1E7F0_9FIRM</name>
<dbReference type="AlphaFoldDB" id="A0A9D1E7F0"/>
<dbReference type="PANTHER" id="PTHR36848:SF2">
    <property type="entry name" value="SECRETED PROTEIN"/>
    <property type="match status" value="1"/>
</dbReference>